<dbReference type="PANTHER" id="PTHR30330">
    <property type="entry name" value="AGSS FAMILY TRANSPORTER, SODIUM-ALANINE"/>
    <property type="match status" value="1"/>
</dbReference>
<dbReference type="PANTHER" id="PTHR30330:SF3">
    <property type="entry name" value="TRANSCRIPTIONAL REGULATOR, LRP FAMILY"/>
    <property type="match status" value="1"/>
</dbReference>
<organism evidence="9 10">
    <name type="scientific">Anaplasma platys</name>
    <dbReference type="NCBI Taxonomy" id="949"/>
    <lineage>
        <taxon>Bacteria</taxon>
        <taxon>Pseudomonadati</taxon>
        <taxon>Pseudomonadota</taxon>
        <taxon>Alphaproteobacteria</taxon>
        <taxon>Rickettsiales</taxon>
        <taxon>Anaplasmataceae</taxon>
        <taxon>Anaplasma</taxon>
    </lineage>
</organism>
<evidence type="ECO:0000256" key="7">
    <source>
        <dbReference type="ARBA" id="ARBA00023136"/>
    </source>
</evidence>
<feature type="transmembrane region" description="Helical" evidence="8">
    <location>
        <begin position="58"/>
        <end position="84"/>
    </location>
</feature>
<reference evidence="9 10" key="1">
    <citation type="journal article" date="2020" name="Pathogens">
        <title>First Whole Genome Sequence of Anaplasma platys, an Obligate Intracellular Rickettsial Pathogen of Dogs.</title>
        <authorList>
            <person name="Llanes A."/>
            <person name="Rajeev S."/>
        </authorList>
    </citation>
    <scope>NUCLEOTIDE SEQUENCE [LARGE SCALE GENOMIC DNA]</scope>
    <source>
        <strain evidence="9 10">S3</strain>
    </source>
</reference>
<dbReference type="GO" id="GO:0005886">
    <property type="term" value="C:plasma membrane"/>
    <property type="evidence" value="ECO:0007669"/>
    <property type="project" value="UniProtKB-SubCell"/>
</dbReference>
<accession>A0A858PXR7</accession>
<dbReference type="Pfam" id="PF01235">
    <property type="entry name" value="Na_Ala_symp"/>
    <property type="match status" value="1"/>
</dbReference>
<feature type="transmembrane region" description="Helical" evidence="8">
    <location>
        <begin position="91"/>
        <end position="114"/>
    </location>
</feature>
<evidence type="ECO:0000256" key="1">
    <source>
        <dbReference type="ARBA" id="ARBA00004651"/>
    </source>
</evidence>
<name>A0A858PXR7_9RICK</name>
<evidence type="ECO:0000256" key="8">
    <source>
        <dbReference type="SAM" id="Phobius"/>
    </source>
</evidence>
<keyword evidence="6 8" id="KW-1133">Transmembrane helix</keyword>
<dbReference type="GO" id="GO:0005283">
    <property type="term" value="F:amino acid:sodium symporter activity"/>
    <property type="evidence" value="ECO:0007669"/>
    <property type="project" value="InterPro"/>
</dbReference>
<comment type="subcellular location">
    <subcellularLocation>
        <location evidence="1">Cell membrane</location>
        <topology evidence="1">Multi-pass membrane protein</topology>
    </subcellularLocation>
</comment>
<feature type="transmembrane region" description="Helical" evidence="8">
    <location>
        <begin position="140"/>
        <end position="165"/>
    </location>
</feature>
<keyword evidence="3" id="KW-0813">Transport</keyword>
<evidence type="ECO:0000256" key="2">
    <source>
        <dbReference type="ARBA" id="ARBA00009261"/>
    </source>
</evidence>
<evidence type="ECO:0000313" key="10">
    <source>
        <dbReference type="Proteomes" id="UP000500930"/>
    </source>
</evidence>
<dbReference type="EMBL" id="CP046391">
    <property type="protein sequence ID" value="QJC27375.1"/>
    <property type="molecule type" value="Genomic_DNA"/>
</dbReference>
<feature type="transmembrane region" description="Helical" evidence="8">
    <location>
        <begin position="354"/>
        <end position="373"/>
    </location>
</feature>
<feature type="transmembrane region" description="Helical" evidence="8">
    <location>
        <begin position="201"/>
        <end position="221"/>
    </location>
</feature>
<dbReference type="PRINTS" id="PR00175">
    <property type="entry name" value="NAALASMPORT"/>
</dbReference>
<dbReference type="Proteomes" id="UP000500930">
    <property type="component" value="Chromosome"/>
</dbReference>
<proteinExistence type="inferred from homology"/>
<evidence type="ECO:0000313" key="9">
    <source>
        <dbReference type="EMBL" id="QJC27375.1"/>
    </source>
</evidence>
<evidence type="ECO:0000256" key="4">
    <source>
        <dbReference type="ARBA" id="ARBA00022475"/>
    </source>
</evidence>
<sequence>MLGLSLVGMSFIKLFLSFPAIALLLFTGFRLSIASGWLQIRKLPQAFSFLFKDSTGGFTSVAAVCAIVGGNLGVGNLSGTAVALRTGGPGFIVWMTLIIVVTSIIKYTTCYISMSTSEQVDGRVYGGPVVYLQQWTKKHWVALLVTAVTLVCALTVGNLVQVNSLSISMLLVEKPPLFAAIGMALALLYVTTLNAERLSNVISKVVPGMSIIYLTLVITALSRFSDGIVPSLKLICENVFSVGSFKDGAFMAFMAETFAIVQVGALRGVFATDIGLGLEGTVHAMVKGDKRIGNDFATQQSLISLISPFIVAIVTFLTTLVLLTTGAWTDLSLISTNMCFNAFMRAIGTDYTEYLLILVVFCFSFTTVLTWFICSKEVLSYVSNNNKWLEKLWTAFFILMIPLGALGTAELFWDIADISISISIIINSVGILMIFGKYKKEIFTATIEKKSLSRKSWGKR</sequence>
<comment type="similarity">
    <text evidence="2">Belongs to the alanine or glycine:cation symporter (AGCS) (TC 2.A.25) family.</text>
</comment>
<gene>
    <name evidence="9" type="primary">alsT</name>
    <name evidence="9" type="ORF">ANPL_01330</name>
</gene>
<feature type="transmembrane region" description="Helical" evidence="8">
    <location>
        <begin position="302"/>
        <end position="328"/>
    </location>
</feature>
<keyword evidence="5 8" id="KW-0812">Transmembrane</keyword>
<evidence type="ECO:0000256" key="5">
    <source>
        <dbReference type="ARBA" id="ARBA00022692"/>
    </source>
</evidence>
<dbReference type="KEGG" id="aplt:ANPL_01330"/>
<keyword evidence="4" id="KW-1003">Cell membrane</keyword>
<dbReference type="InterPro" id="IPR001463">
    <property type="entry name" value="Na/Ala_symport"/>
</dbReference>
<evidence type="ECO:0000256" key="6">
    <source>
        <dbReference type="ARBA" id="ARBA00022989"/>
    </source>
</evidence>
<feature type="transmembrane region" description="Helical" evidence="8">
    <location>
        <begin position="418"/>
        <end position="435"/>
    </location>
</feature>
<evidence type="ECO:0000256" key="3">
    <source>
        <dbReference type="ARBA" id="ARBA00022448"/>
    </source>
</evidence>
<feature type="transmembrane region" description="Helical" evidence="8">
    <location>
        <begin position="393"/>
        <end position="412"/>
    </location>
</feature>
<keyword evidence="10" id="KW-1185">Reference proteome</keyword>
<dbReference type="AlphaFoldDB" id="A0A858PXR7"/>
<protein>
    <submittedName>
        <fullName evidence="9">Amino-acid carrier protein AlsT</fullName>
    </submittedName>
</protein>
<keyword evidence="7 8" id="KW-0472">Membrane</keyword>
<feature type="transmembrane region" description="Helical" evidence="8">
    <location>
        <begin position="177"/>
        <end position="195"/>
    </location>
</feature>